<dbReference type="PANTHER" id="PTHR36336:SF1">
    <property type="entry name" value="OS09G0560400 PROTEIN"/>
    <property type="match status" value="1"/>
</dbReference>
<accession>A0A067GST4</accession>
<dbReference type="STRING" id="2711.A0A067GST4"/>
<protein>
    <recommendedName>
        <fullName evidence="5">Structural polyprotein</fullName>
    </recommendedName>
</protein>
<proteinExistence type="predicted"/>
<name>A0A067GST4_CITSI</name>
<evidence type="ECO:0008006" key="5">
    <source>
        <dbReference type="Google" id="ProtNLM"/>
    </source>
</evidence>
<evidence type="ECO:0000256" key="2">
    <source>
        <dbReference type="SAM" id="SignalP"/>
    </source>
</evidence>
<keyword evidence="1" id="KW-1133">Transmembrane helix</keyword>
<keyword evidence="4" id="KW-1185">Reference proteome</keyword>
<feature type="signal peptide" evidence="2">
    <location>
        <begin position="1"/>
        <end position="19"/>
    </location>
</feature>
<reference evidence="3 4" key="1">
    <citation type="submission" date="2014-04" db="EMBL/GenBank/DDBJ databases">
        <authorList>
            <consortium name="International Citrus Genome Consortium"/>
            <person name="Gmitter F."/>
            <person name="Chen C."/>
            <person name="Farmerie W."/>
            <person name="Harkins T."/>
            <person name="Desany B."/>
            <person name="Mohiuddin M."/>
            <person name="Kodira C."/>
            <person name="Borodovsky M."/>
            <person name="Lomsadze A."/>
            <person name="Burns P."/>
            <person name="Jenkins J."/>
            <person name="Prochnik S."/>
            <person name="Shu S."/>
            <person name="Chapman J."/>
            <person name="Pitluck S."/>
            <person name="Schmutz J."/>
            <person name="Rokhsar D."/>
        </authorList>
    </citation>
    <scope>NUCLEOTIDE SEQUENCE</scope>
</reference>
<sequence>MASPLFIFLLFIITQLSSPHQASTYQPESKSADRSVGQRHFLSFKETPSGSNRTFECSPSGPCVRCLYSEKIDEKYRCSETGYRIPLKCVESEDVSNVENEKKTRGALEISTDSEKPHVILHDAVELTTSIKHRSLLEDSSTSKGKSQAYITYRSCIPAVNEEKLSVLGFEGIVFCLLLISGSAVYLRRKRTVTMSGIGTGRIQANSRF</sequence>
<dbReference type="EMBL" id="KK784875">
    <property type="protein sequence ID" value="KDO82669.1"/>
    <property type="molecule type" value="Genomic_DNA"/>
</dbReference>
<evidence type="ECO:0000256" key="1">
    <source>
        <dbReference type="SAM" id="Phobius"/>
    </source>
</evidence>
<organism evidence="3 4">
    <name type="scientific">Citrus sinensis</name>
    <name type="common">Sweet orange</name>
    <name type="synonym">Citrus aurantium var. sinensis</name>
    <dbReference type="NCBI Taxonomy" id="2711"/>
    <lineage>
        <taxon>Eukaryota</taxon>
        <taxon>Viridiplantae</taxon>
        <taxon>Streptophyta</taxon>
        <taxon>Embryophyta</taxon>
        <taxon>Tracheophyta</taxon>
        <taxon>Spermatophyta</taxon>
        <taxon>Magnoliopsida</taxon>
        <taxon>eudicotyledons</taxon>
        <taxon>Gunneridae</taxon>
        <taxon>Pentapetalae</taxon>
        <taxon>rosids</taxon>
        <taxon>malvids</taxon>
        <taxon>Sapindales</taxon>
        <taxon>Rutaceae</taxon>
        <taxon>Aurantioideae</taxon>
        <taxon>Citrus</taxon>
    </lineage>
</organism>
<gene>
    <name evidence="3" type="ORF">CISIN_1g028438mg</name>
</gene>
<dbReference type="PANTHER" id="PTHR36336">
    <property type="entry name" value="OS09G0560400 PROTEIN"/>
    <property type="match status" value="1"/>
</dbReference>
<keyword evidence="2" id="KW-0732">Signal</keyword>
<dbReference type="PaxDb" id="2711-XP_006483299.1"/>
<feature type="transmembrane region" description="Helical" evidence="1">
    <location>
        <begin position="165"/>
        <end position="187"/>
    </location>
</feature>
<keyword evidence="1" id="KW-0812">Transmembrane</keyword>
<dbReference type="Proteomes" id="UP000027120">
    <property type="component" value="Unassembled WGS sequence"/>
</dbReference>
<feature type="chain" id="PRO_5001638164" description="Structural polyprotein" evidence="2">
    <location>
        <begin position="20"/>
        <end position="209"/>
    </location>
</feature>
<evidence type="ECO:0000313" key="3">
    <source>
        <dbReference type="EMBL" id="KDO82669.1"/>
    </source>
</evidence>
<dbReference type="AlphaFoldDB" id="A0A067GST4"/>
<evidence type="ECO:0000313" key="4">
    <source>
        <dbReference type="Proteomes" id="UP000027120"/>
    </source>
</evidence>
<keyword evidence="1" id="KW-0472">Membrane</keyword>
<dbReference type="eggNOG" id="ENOG502S01C">
    <property type="taxonomic scope" value="Eukaryota"/>
</dbReference>